<gene>
    <name evidence="4" type="ORF">SAMN05421659_11946</name>
</gene>
<keyword evidence="1 2" id="KW-0732">Signal</keyword>
<evidence type="ECO:0000313" key="4">
    <source>
        <dbReference type="EMBL" id="SEW42581.1"/>
    </source>
</evidence>
<dbReference type="SUPFAM" id="SSF53850">
    <property type="entry name" value="Periplasmic binding protein-like II"/>
    <property type="match status" value="1"/>
</dbReference>
<sequence length="253" mass="27837">MKRRVLSLFLIAVLVLSVVGCGSPTTKKETLKVGMEIGYPPFEYYDADGTTVIGVDVELAKALGEKMGMEIEFVDTAWEGIFSGLDKGDYDCITSAVTITPDRLLDYDFSDSYIKNYQCIVTLKTATVKPTKPEELAGLKVGYQEETTSDIFLTDMIDNNKVKCETSEYPKVLDVFNDLQIGRLDAVLCDSTVASSYLGDGSLFKQTWIQDSAPEEFGVCIKKGNSALTTKINSALAELKKDGTLDKILAKYF</sequence>
<evidence type="ECO:0000259" key="3">
    <source>
        <dbReference type="SMART" id="SM00062"/>
    </source>
</evidence>
<dbReference type="AlphaFoldDB" id="A0A1I0RN04"/>
<evidence type="ECO:0000256" key="1">
    <source>
        <dbReference type="ARBA" id="ARBA00022729"/>
    </source>
</evidence>
<dbReference type="Pfam" id="PF00497">
    <property type="entry name" value="SBP_bac_3"/>
    <property type="match status" value="1"/>
</dbReference>
<dbReference type="InterPro" id="IPR001638">
    <property type="entry name" value="Solute-binding_3/MltF_N"/>
</dbReference>
<feature type="chain" id="PRO_5039421344" evidence="2">
    <location>
        <begin position="23"/>
        <end position="253"/>
    </location>
</feature>
<dbReference type="PANTHER" id="PTHR35936:SF19">
    <property type="entry name" value="AMINO-ACID-BINDING PROTEIN YXEM-RELATED"/>
    <property type="match status" value="1"/>
</dbReference>
<dbReference type="SMART" id="SM00062">
    <property type="entry name" value="PBPb"/>
    <property type="match status" value="1"/>
</dbReference>
<feature type="domain" description="Solute-binding protein family 3/N-terminal" evidence="3">
    <location>
        <begin position="30"/>
        <end position="253"/>
    </location>
</feature>
<dbReference type="PROSITE" id="PS51257">
    <property type="entry name" value="PROKAR_LIPOPROTEIN"/>
    <property type="match status" value="1"/>
</dbReference>
<keyword evidence="5" id="KW-1185">Reference proteome</keyword>
<feature type="signal peptide" evidence="2">
    <location>
        <begin position="1"/>
        <end position="22"/>
    </location>
</feature>
<accession>A0A1I0RN04</accession>
<dbReference type="STRING" id="99656.SAMN05421659_11946"/>
<dbReference type="RefSeq" id="WP_092457124.1">
    <property type="nucleotide sequence ID" value="NZ_FOJI01000019.1"/>
</dbReference>
<reference evidence="4 5" key="1">
    <citation type="submission" date="2016-10" db="EMBL/GenBank/DDBJ databases">
        <authorList>
            <person name="de Groot N.N."/>
        </authorList>
    </citation>
    <scope>NUCLEOTIDE SEQUENCE [LARGE SCALE GENOMIC DNA]</scope>
    <source>
        <strain evidence="4 5">DSM 9179</strain>
    </source>
</reference>
<evidence type="ECO:0000313" key="5">
    <source>
        <dbReference type="Proteomes" id="UP000199701"/>
    </source>
</evidence>
<dbReference type="EMBL" id="FOJI01000019">
    <property type="protein sequence ID" value="SEW42581.1"/>
    <property type="molecule type" value="Genomic_DNA"/>
</dbReference>
<proteinExistence type="predicted"/>
<name>A0A1I0RN04_9FIRM</name>
<protein>
    <submittedName>
        <fullName evidence="4">Polar amino acid transport system substrate-binding protein</fullName>
    </submittedName>
</protein>
<dbReference type="PANTHER" id="PTHR35936">
    <property type="entry name" value="MEMBRANE-BOUND LYTIC MUREIN TRANSGLYCOSYLASE F"/>
    <property type="match status" value="1"/>
</dbReference>
<dbReference type="OrthoDB" id="9774451at2"/>
<evidence type="ECO:0000256" key="2">
    <source>
        <dbReference type="SAM" id="SignalP"/>
    </source>
</evidence>
<dbReference type="Gene3D" id="3.40.190.10">
    <property type="entry name" value="Periplasmic binding protein-like II"/>
    <property type="match status" value="2"/>
</dbReference>
<dbReference type="Proteomes" id="UP000199701">
    <property type="component" value="Unassembled WGS sequence"/>
</dbReference>
<organism evidence="4 5">
    <name type="scientific">[Clostridium] fimetarium</name>
    <dbReference type="NCBI Taxonomy" id="99656"/>
    <lineage>
        <taxon>Bacteria</taxon>
        <taxon>Bacillati</taxon>
        <taxon>Bacillota</taxon>
        <taxon>Clostridia</taxon>
        <taxon>Lachnospirales</taxon>
        <taxon>Lachnospiraceae</taxon>
    </lineage>
</organism>